<dbReference type="GO" id="GO:0015421">
    <property type="term" value="F:ABC-type oligopeptide transporter activity"/>
    <property type="evidence" value="ECO:0007669"/>
    <property type="project" value="TreeGrafter"/>
</dbReference>
<keyword evidence="4 9" id="KW-0067">ATP-binding</keyword>
<dbReference type="GO" id="GO:0005886">
    <property type="term" value="C:plasma membrane"/>
    <property type="evidence" value="ECO:0007669"/>
    <property type="project" value="UniProtKB-SubCell"/>
</dbReference>
<dbReference type="InterPro" id="IPR039421">
    <property type="entry name" value="Type_1_exporter"/>
</dbReference>
<dbReference type="PANTHER" id="PTHR43394:SF1">
    <property type="entry name" value="ATP-BINDING CASSETTE SUB-FAMILY B MEMBER 10, MITOCHONDRIAL"/>
    <property type="match status" value="1"/>
</dbReference>
<dbReference type="GO" id="GO:0005524">
    <property type="term" value="F:ATP binding"/>
    <property type="evidence" value="ECO:0007669"/>
    <property type="project" value="UniProtKB-KW"/>
</dbReference>
<dbReference type="Proteomes" id="UP000886751">
    <property type="component" value="Unassembled WGS sequence"/>
</dbReference>
<feature type="transmembrane region" description="Helical" evidence="7">
    <location>
        <begin position="35"/>
        <end position="57"/>
    </location>
</feature>
<proteinExistence type="predicted"/>
<comment type="subcellular location">
    <subcellularLocation>
        <location evidence="1">Cell membrane</location>
        <topology evidence="1">Multi-pass membrane protein</topology>
    </subcellularLocation>
</comment>
<keyword evidence="5 7" id="KW-1133">Transmembrane helix</keyword>
<evidence type="ECO:0000313" key="9">
    <source>
        <dbReference type="EMBL" id="HIX95624.1"/>
    </source>
</evidence>
<dbReference type="PANTHER" id="PTHR43394">
    <property type="entry name" value="ATP-DEPENDENT PERMEASE MDL1, MITOCHONDRIAL"/>
    <property type="match status" value="1"/>
</dbReference>
<dbReference type="SUPFAM" id="SSF90123">
    <property type="entry name" value="ABC transporter transmembrane region"/>
    <property type="match status" value="1"/>
</dbReference>
<evidence type="ECO:0000256" key="7">
    <source>
        <dbReference type="SAM" id="Phobius"/>
    </source>
</evidence>
<gene>
    <name evidence="9" type="ORF">H9846_09225</name>
</gene>
<dbReference type="GO" id="GO:0016887">
    <property type="term" value="F:ATP hydrolysis activity"/>
    <property type="evidence" value="ECO:0007669"/>
    <property type="project" value="InterPro"/>
</dbReference>
<dbReference type="SMART" id="SM00382">
    <property type="entry name" value="AAA"/>
    <property type="match status" value="1"/>
</dbReference>
<evidence type="ECO:0000259" key="8">
    <source>
        <dbReference type="PROSITE" id="PS50893"/>
    </source>
</evidence>
<sequence>MAEKGSLAGFRETLHATLRACKVWHRYLPRMLPSLAAYCAVSGAAPYVTIYCSAQILNELAGGRDPQRLAVWAAVTVLLTAGLGALAALLNRWRQVYRRAVYYTLQKVEADKLLSMDFEGADDPRTHELLARMFELYNWGGYGLFSIVYYAEDLLKPLFGAASAIALTVTLFTRQVPQSAGAWAVLNHPLALLLALAVLLGVAFLSPLCRNRCEQYYVRASKSGTDANRLFAFCLGEIALPGRSADVRLYCQDRLVEHYGRDGTFLPGGPISRLAKGPIGLWAGAGAAVSGMFTGLAYAFVCLKAWAGAFPVGSVAQYVAAVTALSENINGLVSTWGTYRANAVFLRETFAFLDLPNRMYQGSLTTEKRADRQYDIELRDVSFRYPGAGDWALRHVNLKFRVGSRLAVVGENGSGKTTLIKLLCRLYDPTEGEILLNGIDIRKYAYKDYLALFSVVFQDFQLLAFPLGQNIAAAVRYDSARADACLRLAGFGPRLDAMPQGLETPLYKEFDEAGVQVSGGEAQKIALARALYKDAPFVILDEPTAALDPVAEMEVYRNFDKIVGDKTAVYISHRLSSCKFCDEIAVFDHGAIVQRGSHDALVADTAGLYHKLWHAQAQYYTPQPETAPS</sequence>
<evidence type="ECO:0000256" key="5">
    <source>
        <dbReference type="ARBA" id="ARBA00022989"/>
    </source>
</evidence>
<feature type="transmembrane region" description="Helical" evidence="7">
    <location>
        <begin position="69"/>
        <end position="90"/>
    </location>
</feature>
<dbReference type="InterPro" id="IPR017871">
    <property type="entry name" value="ABC_transporter-like_CS"/>
</dbReference>
<dbReference type="PROSITE" id="PS00211">
    <property type="entry name" value="ABC_TRANSPORTER_1"/>
    <property type="match status" value="1"/>
</dbReference>
<dbReference type="CDD" id="cd03228">
    <property type="entry name" value="ABCC_MRP_Like"/>
    <property type="match status" value="1"/>
</dbReference>
<keyword evidence="3" id="KW-0547">Nucleotide-binding</keyword>
<dbReference type="InterPro" id="IPR027417">
    <property type="entry name" value="P-loop_NTPase"/>
</dbReference>
<comment type="caution">
    <text evidence="9">The sequence shown here is derived from an EMBL/GenBank/DDBJ whole genome shotgun (WGS) entry which is preliminary data.</text>
</comment>
<dbReference type="Gene3D" id="3.40.50.300">
    <property type="entry name" value="P-loop containing nucleotide triphosphate hydrolases"/>
    <property type="match status" value="1"/>
</dbReference>
<evidence type="ECO:0000256" key="4">
    <source>
        <dbReference type="ARBA" id="ARBA00022840"/>
    </source>
</evidence>
<feature type="transmembrane region" description="Helical" evidence="7">
    <location>
        <begin position="185"/>
        <end position="205"/>
    </location>
</feature>
<dbReference type="SUPFAM" id="SSF52540">
    <property type="entry name" value="P-loop containing nucleoside triphosphate hydrolases"/>
    <property type="match status" value="1"/>
</dbReference>
<dbReference type="EMBL" id="DXEI01000137">
    <property type="protein sequence ID" value="HIX95624.1"/>
    <property type="molecule type" value="Genomic_DNA"/>
</dbReference>
<keyword evidence="2 7" id="KW-0812">Transmembrane</keyword>
<dbReference type="PROSITE" id="PS50893">
    <property type="entry name" value="ABC_TRANSPORTER_2"/>
    <property type="match status" value="1"/>
</dbReference>
<keyword evidence="6 7" id="KW-0472">Membrane</keyword>
<dbReference type="Pfam" id="PF00005">
    <property type="entry name" value="ABC_tran"/>
    <property type="match status" value="1"/>
</dbReference>
<feature type="domain" description="ABC transporter" evidence="8">
    <location>
        <begin position="376"/>
        <end position="614"/>
    </location>
</feature>
<evidence type="ECO:0000256" key="6">
    <source>
        <dbReference type="ARBA" id="ARBA00023136"/>
    </source>
</evidence>
<dbReference type="AlphaFoldDB" id="A0A9D1Y245"/>
<evidence type="ECO:0000313" key="10">
    <source>
        <dbReference type="Proteomes" id="UP000886751"/>
    </source>
</evidence>
<dbReference type="InterPro" id="IPR003593">
    <property type="entry name" value="AAA+_ATPase"/>
</dbReference>
<dbReference type="InterPro" id="IPR036640">
    <property type="entry name" value="ABC1_TM_sf"/>
</dbReference>
<dbReference type="Gene3D" id="1.20.1560.10">
    <property type="entry name" value="ABC transporter type 1, transmembrane domain"/>
    <property type="match status" value="1"/>
</dbReference>
<reference evidence="9" key="1">
    <citation type="journal article" date="2021" name="PeerJ">
        <title>Extensive microbial diversity within the chicken gut microbiome revealed by metagenomics and culture.</title>
        <authorList>
            <person name="Gilroy R."/>
            <person name="Ravi A."/>
            <person name="Getino M."/>
            <person name="Pursley I."/>
            <person name="Horton D.L."/>
            <person name="Alikhan N.F."/>
            <person name="Baker D."/>
            <person name="Gharbi K."/>
            <person name="Hall N."/>
            <person name="Watson M."/>
            <person name="Adriaenssens E.M."/>
            <person name="Foster-Nyarko E."/>
            <person name="Jarju S."/>
            <person name="Secka A."/>
            <person name="Antonio M."/>
            <person name="Oren A."/>
            <person name="Chaudhuri R.R."/>
            <person name="La Ragione R."/>
            <person name="Hildebrand F."/>
            <person name="Pallen M.J."/>
        </authorList>
    </citation>
    <scope>NUCLEOTIDE SEQUENCE</scope>
    <source>
        <strain evidence="9">ChiHecec2B26-7398</strain>
    </source>
</reference>
<feature type="transmembrane region" description="Helical" evidence="7">
    <location>
        <begin position="157"/>
        <end position="173"/>
    </location>
</feature>
<evidence type="ECO:0000256" key="3">
    <source>
        <dbReference type="ARBA" id="ARBA00022741"/>
    </source>
</evidence>
<accession>A0A9D1Y245</accession>
<organism evidence="9 10">
    <name type="scientific">Candidatus Gemmiger excrementipullorum</name>
    <dbReference type="NCBI Taxonomy" id="2838610"/>
    <lineage>
        <taxon>Bacteria</taxon>
        <taxon>Bacillati</taxon>
        <taxon>Bacillota</taxon>
        <taxon>Clostridia</taxon>
        <taxon>Eubacteriales</taxon>
        <taxon>Gemmiger</taxon>
    </lineage>
</organism>
<name>A0A9D1Y245_9FIRM</name>
<protein>
    <submittedName>
        <fullName evidence="9">ABC transporter ATP-binding protein/permease</fullName>
    </submittedName>
</protein>
<evidence type="ECO:0000256" key="2">
    <source>
        <dbReference type="ARBA" id="ARBA00022692"/>
    </source>
</evidence>
<evidence type="ECO:0000256" key="1">
    <source>
        <dbReference type="ARBA" id="ARBA00004651"/>
    </source>
</evidence>
<reference evidence="9" key="2">
    <citation type="submission" date="2021-04" db="EMBL/GenBank/DDBJ databases">
        <authorList>
            <person name="Gilroy R."/>
        </authorList>
    </citation>
    <scope>NUCLEOTIDE SEQUENCE</scope>
    <source>
        <strain evidence="9">ChiHecec2B26-7398</strain>
    </source>
</reference>
<dbReference type="InterPro" id="IPR003439">
    <property type="entry name" value="ABC_transporter-like_ATP-bd"/>
</dbReference>